<keyword evidence="3" id="KW-1185">Reference proteome</keyword>
<gene>
    <name evidence="2" type="ORF">SAMN04487995_4326</name>
</gene>
<accession>A0A1H6XZY4</accession>
<reference evidence="2 3" key="1">
    <citation type="submission" date="2016-10" db="EMBL/GenBank/DDBJ databases">
        <authorList>
            <person name="de Groot N.N."/>
        </authorList>
    </citation>
    <scope>NUCLEOTIDE SEQUENCE [LARGE SCALE GENOMIC DNA]</scope>
    <source>
        <strain evidence="2 3">DSM 19938</strain>
    </source>
</reference>
<keyword evidence="1" id="KW-1133">Transmembrane helix</keyword>
<evidence type="ECO:0000313" key="2">
    <source>
        <dbReference type="EMBL" id="SEJ34599.1"/>
    </source>
</evidence>
<organism evidence="2 3">
    <name type="scientific">Dyadobacter koreensis</name>
    <dbReference type="NCBI Taxonomy" id="408657"/>
    <lineage>
        <taxon>Bacteria</taxon>
        <taxon>Pseudomonadati</taxon>
        <taxon>Bacteroidota</taxon>
        <taxon>Cytophagia</taxon>
        <taxon>Cytophagales</taxon>
        <taxon>Spirosomataceae</taxon>
        <taxon>Dyadobacter</taxon>
    </lineage>
</organism>
<proteinExistence type="predicted"/>
<protein>
    <submittedName>
        <fullName evidence="2">Uncharacterized protein</fullName>
    </submittedName>
</protein>
<keyword evidence="1" id="KW-0812">Transmembrane</keyword>
<evidence type="ECO:0000313" key="3">
    <source>
        <dbReference type="Proteomes" id="UP000199532"/>
    </source>
</evidence>
<feature type="transmembrane region" description="Helical" evidence="1">
    <location>
        <begin position="86"/>
        <end position="104"/>
    </location>
</feature>
<dbReference type="RefSeq" id="WP_090338295.1">
    <property type="nucleotide sequence ID" value="NZ_FNXY01000006.1"/>
</dbReference>
<dbReference type="AlphaFoldDB" id="A0A1H6XZY4"/>
<dbReference type="STRING" id="408657.SAMN04487995_4326"/>
<dbReference type="EMBL" id="FNXY01000006">
    <property type="protein sequence ID" value="SEJ34599.1"/>
    <property type="molecule type" value="Genomic_DNA"/>
</dbReference>
<dbReference type="OrthoDB" id="946311at2"/>
<sequence length="177" mass="20914">MTDQTPQQKRELLLIKADYLARYGMEMDDWTAITMLDNQVQFDKMNMQLLANLRENKRVSETFKGSIKQIHFASKPEAFRYGFGRSLPYAVCALILGIFFYVYMSTYKDYENLKDTVRSYRNVTSYEYLISRGELTQDDGVVYLILKPVKKGRHIFGQTYEFDERQKVVKVPLKRLQ</sequence>
<keyword evidence="1" id="KW-0472">Membrane</keyword>
<dbReference type="Proteomes" id="UP000199532">
    <property type="component" value="Unassembled WGS sequence"/>
</dbReference>
<name>A0A1H6XZY4_9BACT</name>
<evidence type="ECO:0000256" key="1">
    <source>
        <dbReference type="SAM" id="Phobius"/>
    </source>
</evidence>